<feature type="domain" description="Type VI secretion system IcmF C-terminal" evidence="3">
    <location>
        <begin position="1131"/>
        <end position="1233"/>
    </location>
</feature>
<feature type="domain" description="Type VI secretion system component TssM1 helical" evidence="6">
    <location>
        <begin position="1012"/>
        <end position="1100"/>
    </location>
</feature>
<organism evidence="7 8">
    <name type="scientific">Psychrobacter fozii</name>
    <dbReference type="NCBI Taxonomy" id="198480"/>
    <lineage>
        <taxon>Bacteria</taxon>
        <taxon>Pseudomonadati</taxon>
        <taxon>Pseudomonadota</taxon>
        <taxon>Gammaproteobacteria</taxon>
        <taxon>Moraxellales</taxon>
        <taxon>Moraxellaceae</taxon>
        <taxon>Psychrobacter</taxon>
    </lineage>
</organism>
<keyword evidence="8" id="KW-1185">Reference proteome</keyword>
<dbReference type="RefSeq" id="WP_110922438.1">
    <property type="nucleotide sequence ID" value="NZ_QJSU01000002.1"/>
</dbReference>
<feature type="compositionally biased region" description="Polar residues" evidence="1">
    <location>
        <begin position="1296"/>
        <end position="1337"/>
    </location>
</feature>
<dbReference type="EMBL" id="QJSU01000002">
    <property type="protein sequence ID" value="PYE40262.1"/>
    <property type="molecule type" value="Genomic_DNA"/>
</dbReference>
<dbReference type="NCBIfam" id="TIGR03348">
    <property type="entry name" value="VI_IcmF"/>
    <property type="match status" value="1"/>
</dbReference>
<evidence type="ECO:0000313" key="8">
    <source>
        <dbReference type="Proteomes" id="UP000247746"/>
    </source>
</evidence>
<feature type="transmembrane region" description="Helical" evidence="2">
    <location>
        <begin position="36"/>
        <end position="57"/>
    </location>
</feature>
<feature type="transmembrane region" description="Helical" evidence="2">
    <location>
        <begin position="445"/>
        <end position="464"/>
    </location>
</feature>
<dbReference type="Pfam" id="PF21070">
    <property type="entry name" value="IcmF_helical"/>
    <property type="match status" value="1"/>
</dbReference>
<dbReference type="OrthoDB" id="9758229at2"/>
<feature type="compositionally biased region" description="Low complexity" evidence="1">
    <location>
        <begin position="1274"/>
        <end position="1295"/>
    </location>
</feature>
<evidence type="ECO:0000259" key="5">
    <source>
        <dbReference type="Pfam" id="PF14331"/>
    </source>
</evidence>
<dbReference type="Pfam" id="PF06744">
    <property type="entry name" value="IcmF_C"/>
    <property type="match status" value="1"/>
</dbReference>
<feature type="transmembrane region" description="Helical" evidence="2">
    <location>
        <begin position="12"/>
        <end position="30"/>
    </location>
</feature>
<reference evidence="7 8" key="1">
    <citation type="submission" date="2018-06" db="EMBL/GenBank/DDBJ databases">
        <title>Genomic Encyclopedia of Type Strains, Phase III (KMG-III): the genomes of soil and plant-associated and newly described type strains.</title>
        <authorList>
            <person name="Whitman W."/>
        </authorList>
    </citation>
    <scope>NUCLEOTIDE SEQUENCE [LARGE SCALE GENOMIC DNA]</scope>
    <source>
        <strain evidence="7 8">CECT 5889</strain>
    </source>
</reference>
<dbReference type="InterPro" id="IPR010623">
    <property type="entry name" value="IcmF_C"/>
</dbReference>
<gene>
    <name evidence="7" type="ORF">DFP82_102224</name>
</gene>
<dbReference type="InterPro" id="IPR053156">
    <property type="entry name" value="T6SS_TssM-like"/>
</dbReference>
<evidence type="ECO:0000259" key="6">
    <source>
        <dbReference type="Pfam" id="PF21070"/>
    </source>
</evidence>
<dbReference type="InterPro" id="IPR009612">
    <property type="entry name" value="IcmF-rel"/>
</dbReference>
<comment type="caution">
    <text evidence="7">The sequence shown here is derived from an EMBL/GenBank/DDBJ whole genome shotgun (WGS) entry which is preliminary data.</text>
</comment>
<dbReference type="PANTHER" id="PTHR36153:SF1">
    <property type="entry name" value="TYPE VI SECRETION SYSTEM COMPONENT TSSM1"/>
    <property type="match status" value="1"/>
</dbReference>
<keyword evidence="2" id="KW-1133">Transmembrane helix</keyword>
<feature type="domain" description="IcmF-related" evidence="4">
    <location>
        <begin position="498"/>
        <end position="842"/>
    </location>
</feature>
<keyword evidence="2" id="KW-0812">Transmembrane</keyword>
<sequence length="1349" mass="150090">MFSRFFHLIYNPRVLLALGIIVALVLLYDYVPIKTFFIIIGVLITFTVLGALAYYLWKKRKKASDELANLVEDNGGEGTNENGTPTAKDENTQEVQALRQQMQDAIKTIRKSKIGDQTGKAALYELPWYMVIGNPAAGKSSAVLHSGLKFPFMEQTNKLSVKGVGGTRNCDWFFSTEGILLDTAGRYSVYEEDRSEWLSFLSLLKKNRPKAPINGIIIAVSIAELTKNDPNYALDLAKNLRSRVQDLTEQLEVYAPVYVVFTKMDLISGFRDFFNDYEQEERNQVWGATIPYPEDPDNINMTDVFEEHFGILVNGLKDLSTTKLSLRHQRTVSPSLMTFPMEFQSLRPMIRTLMHALFEDNPFQFKPILRGFYFTSALQEGQVSSQMTLQMMQNYDLRPPAIPLNAQQEAADKPYFLQDLFSKVILKDKHLVKQHKNRNRRSHRAIATLAAVVTLCAAVGLWTWSYANNKQLTERVVADLQQVAALQKNANGDLQSQLESLNILQSRIEQLEGYEEDKPLSLRFGLYQGDKLKDKLLAEYYNGISIIVLAPTKQNIEQFLTEVNSNTDQLEVRTEDSTADDAAEAATNDAYIQSDPTDVEDAYNALKAYLMLGNHDNLETSHLSDQMTRFWRNWLEANRADMPRDKMIRQAERILSFTLAHADDPAFPLIQNDLGLVDKTRTNLSKVSKGQPARDRVYSEIKMRSSARFPSVTVAQITQDTNSEALLGSYVISGTFTKQAWDSFVSDEIDKAATTRVVADDWVLATSSQNDLTLTGSPEQIRQYLVNRYKQEYISEWKRFLSQVYVRDSKGFDDHAVLLNQLSNPTESPLKTLFETVDRQTQWDNQAANPAAANGGQSRRSFVNWFKQTILRQSPAELRQAEAALGNNGSTSDTATPTAQAPSGVIAQEFSSIHALVTPREDNQDLSLLDNYLASLGDVRTRFNNIARSDDIGPDALLFASQTLSPDGSELTKSLQILDEQILSQANSEIKQLVRPLLSEPLTRSFNMLLTPTKAEINKVWKAQVRKPFLDNLEKKYPFTANANLEATPAEIGQFFGEDGYVAKFVNETLSPFIIRRGDQISSKIWNGAGLGLNPKFVADFGRYFTNYTGSNTAGTTGAAGNGGSTNQTTFQIMPLPVSGLTEYTIVVDGQQLRYRMGTQAWTTFVWPNPSSQPGASIRAKDYDGRDFTVFEEAGSFGVERLINSARRTELGDDIFEMAWSGDGITISVRFRIISGNSSNATQGRSTNPFNGMKLPDEIIALGVTRTAAPIADSNAANNSTPTNGSTTNVTTPSGGQNNTTPTTPSNILNLTPTTNANDAGNAQADTPVATNTSTDNDSAEAETQEQTP</sequence>
<dbReference type="InterPro" id="IPR027417">
    <property type="entry name" value="P-loop_NTPase"/>
</dbReference>
<protein>
    <submittedName>
        <fullName evidence="7">Type VI secretion system protein ImpL</fullName>
    </submittedName>
</protein>
<name>A0A2V4V2G3_9GAMM</name>
<proteinExistence type="predicted"/>
<keyword evidence="2" id="KW-0472">Membrane</keyword>
<dbReference type="SUPFAM" id="SSF52540">
    <property type="entry name" value="P-loop containing nucleoside triphosphate hydrolases"/>
    <property type="match status" value="1"/>
</dbReference>
<dbReference type="Pfam" id="PF14331">
    <property type="entry name" value="IcmF-related_N"/>
    <property type="match status" value="1"/>
</dbReference>
<dbReference type="Pfam" id="PF06761">
    <property type="entry name" value="IcmF-related"/>
    <property type="match status" value="1"/>
</dbReference>
<dbReference type="PANTHER" id="PTHR36153">
    <property type="entry name" value="INNER MEMBRANE PROTEIN-RELATED"/>
    <property type="match status" value="1"/>
</dbReference>
<feature type="compositionally biased region" description="Acidic residues" evidence="1">
    <location>
        <begin position="1338"/>
        <end position="1349"/>
    </location>
</feature>
<evidence type="ECO:0000256" key="1">
    <source>
        <dbReference type="SAM" id="MobiDB-lite"/>
    </source>
</evidence>
<dbReference type="InterPro" id="IPR025743">
    <property type="entry name" value="TssM1_N"/>
</dbReference>
<dbReference type="InterPro" id="IPR017731">
    <property type="entry name" value="TssM1-like"/>
</dbReference>
<evidence type="ECO:0000259" key="3">
    <source>
        <dbReference type="Pfam" id="PF06744"/>
    </source>
</evidence>
<evidence type="ECO:0000256" key="2">
    <source>
        <dbReference type="SAM" id="Phobius"/>
    </source>
</evidence>
<feature type="domain" description="Type VI secretion system component TssM1 N-terminal" evidence="5">
    <location>
        <begin position="191"/>
        <end position="446"/>
    </location>
</feature>
<dbReference type="InterPro" id="IPR048677">
    <property type="entry name" value="TssM1_hel"/>
</dbReference>
<accession>A0A2V4V2G3</accession>
<evidence type="ECO:0000313" key="7">
    <source>
        <dbReference type="EMBL" id="PYE40262.1"/>
    </source>
</evidence>
<feature type="region of interest" description="Disordered" evidence="1">
    <location>
        <begin position="71"/>
        <end position="91"/>
    </location>
</feature>
<evidence type="ECO:0000259" key="4">
    <source>
        <dbReference type="Pfam" id="PF06761"/>
    </source>
</evidence>
<feature type="region of interest" description="Disordered" evidence="1">
    <location>
        <begin position="1273"/>
        <end position="1349"/>
    </location>
</feature>
<dbReference type="Proteomes" id="UP000247746">
    <property type="component" value="Unassembled WGS sequence"/>
</dbReference>